<dbReference type="OrthoDB" id="9820059at2"/>
<reference evidence="1 2" key="2">
    <citation type="submission" date="2019-06" db="EMBL/GenBank/DDBJ databases">
        <authorList>
            <person name="Seo Y."/>
        </authorList>
    </citation>
    <scope>NUCLEOTIDE SEQUENCE [LARGE SCALE GENOMIC DNA]</scope>
    <source>
        <strain evidence="1 2">MaA-Y11</strain>
    </source>
</reference>
<keyword evidence="2" id="KW-1185">Reference proteome</keyword>
<evidence type="ECO:0000313" key="2">
    <source>
        <dbReference type="Proteomes" id="UP000319175"/>
    </source>
</evidence>
<proteinExistence type="predicted"/>
<dbReference type="EMBL" id="VFJE01000048">
    <property type="protein sequence ID" value="TPD73404.1"/>
    <property type="molecule type" value="Genomic_DNA"/>
</dbReference>
<evidence type="ECO:0000313" key="1">
    <source>
        <dbReference type="EMBL" id="TPD73404.1"/>
    </source>
</evidence>
<sequence>MIPQKSKVEILHEEITKLYSVGIQALYEIDGIGHAALQVLKSFTTTDRKELIEKLSSWSNKDLEFLAFVLHDDFSETYEDNYLLGHIFTLANDALASNLLDQWIIFFFEENTVESIALLDSMLNRIEGLRLNSYLDETTYKYWVEYLTNLKMKQKGL</sequence>
<name>A0A501QLN4_9FLAO</name>
<comment type="caution">
    <text evidence="1">The sequence shown here is derived from an EMBL/GenBank/DDBJ whole genome shotgun (WGS) entry which is preliminary data.</text>
</comment>
<organism evidence="1 2">
    <name type="scientific">Flavobacterium microcysteis</name>
    <dbReference type="NCBI Taxonomy" id="2596891"/>
    <lineage>
        <taxon>Bacteria</taxon>
        <taxon>Pseudomonadati</taxon>
        <taxon>Bacteroidota</taxon>
        <taxon>Flavobacteriia</taxon>
        <taxon>Flavobacteriales</taxon>
        <taxon>Flavobacteriaceae</taxon>
        <taxon>Flavobacterium</taxon>
    </lineage>
</organism>
<reference evidence="1 2" key="1">
    <citation type="submission" date="2019-06" db="EMBL/GenBank/DDBJ databases">
        <title>Flavobacterium sp. MaA-Y11 from geoumgang.</title>
        <authorList>
            <person name="Jeong S."/>
        </authorList>
    </citation>
    <scope>NUCLEOTIDE SEQUENCE [LARGE SCALE GENOMIC DNA]</scope>
    <source>
        <strain evidence="1 2">MaA-Y11</strain>
    </source>
</reference>
<accession>A0A501QLN4</accession>
<gene>
    <name evidence="1" type="ORF">FJA49_01570</name>
</gene>
<dbReference type="RefSeq" id="WP_139998138.1">
    <property type="nucleotide sequence ID" value="NZ_VFJE01000048.1"/>
</dbReference>
<protein>
    <submittedName>
        <fullName evidence="1">Uncharacterized protein</fullName>
    </submittedName>
</protein>
<dbReference type="AlphaFoldDB" id="A0A501QLN4"/>
<dbReference type="Proteomes" id="UP000319175">
    <property type="component" value="Unassembled WGS sequence"/>
</dbReference>